<evidence type="ECO:0000313" key="3">
    <source>
        <dbReference type="Proteomes" id="UP000752696"/>
    </source>
</evidence>
<dbReference type="Proteomes" id="UP000752696">
    <property type="component" value="Unassembled WGS sequence"/>
</dbReference>
<evidence type="ECO:0000256" key="1">
    <source>
        <dbReference type="SAM" id="MobiDB-lite"/>
    </source>
</evidence>
<organism evidence="2 3">
    <name type="scientific">Heterotrigona itama</name>
    <dbReference type="NCBI Taxonomy" id="395501"/>
    <lineage>
        <taxon>Eukaryota</taxon>
        <taxon>Metazoa</taxon>
        <taxon>Ecdysozoa</taxon>
        <taxon>Arthropoda</taxon>
        <taxon>Hexapoda</taxon>
        <taxon>Insecta</taxon>
        <taxon>Pterygota</taxon>
        <taxon>Neoptera</taxon>
        <taxon>Endopterygota</taxon>
        <taxon>Hymenoptera</taxon>
        <taxon>Apocrita</taxon>
        <taxon>Aculeata</taxon>
        <taxon>Apoidea</taxon>
        <taxon>Anthophila</taxon>
        <taxon>Apidae</taxon>
        <taxon>Heterotrigona</taxon>
    </lineage>
</organism>
<protein>
    <submittedName>
        <fullName evidence="2">Uncharacterized protein</fullName>
    </submittedName>
</protein>
<sequence length="221" mass="24511">MQGSRRSTYQPFAETLRRCGYIVRVDGFVVGAWHSRNNSLTSLLRYATLMNRRMFSKTIAWPRDAHVKHISGIRQYRVMGWTAQDEASPAITQTHASVHENQPAIDANNLNTVKLEIGDEQVASPEAVPLADDYRTSNHGSEVPGEEPGGESSQSPGTPTGIELLPSHHGTRAQNGFSVACVLYLRVLPDITRVESVIHDGRECDECSHQQHQNALEDPED</sequence>
<dbReference type="AlphaFoldDB" id="A0A6V7HNK2"/>
<gene>
    <name evidence="2" type="ORF">MHI_LOCUS975025</name>
</gene>
<accession>A0A6V7HNK2</accession>
<comment type="caution">
    <text evidence="2">The sequence shown here is derived from an EMBL/GenBank/DDBJ whole genome shotgun (WGS) entry which is preliminary data.</text>
</comment>
<dbReference type="EMBL" id="CAJDYZ010013280">
    <property type="protein sequence ID" value="CAD1480994.1"/>
    <property type="molecule type" value="Genomic_DNA"/>
</dbReference>
<feature type="compositionally biased region" description="Low complexity" evidence="1">
    <location>
        <begin position="150"/>
        <end position="161"/>
    </location>
</feature>
<name>A0A6V7HNK2_9HYME</name>
<proteinExistence type="predicted"/>
<feature type="region of interest" description="Disordered" evidence="1">
    <location>
        <begin position="132"/>
        <end position="169"/>
    </location>
</feature>
<evidence type="ECO:0000313" key="2">
    <source>
        <dbReference type="EMBL" id="CAD1480994.1"/>
    </source>
</evidence>
<reference evidence="2" key="1">
    <citation type="submission" date="2020-07" db="EMBL/GenBank/DDBJ databases">
        <authorList>
            <person name="Nazaruddin N."/>
        </authorList>
    </citation>
    <scope>NUCLEOTIDE SEQUENCE</scope>
</reference>
<keyword evidence="3" id="KW-1185">Reference proteome</keyword>